<proteinExistence type="predicted"/>
<dbReference type="OrthoDB" id="9129225at2"/>
<name>A0A317FBR0_9PROT</name>
<dbReference type="InterPro" id="IPR029032">
    <property type="entry name" value="AhpD-like"/>
</dbReference>
<evidence type="ECO:0000313" key="2">
    <source>
        <dbReference type="EMBL" id="PWS36530.1"/>
    </source>
</evidence>
<dbReference type="Gene3D" id="1.20.1290.10">
    <property type="entry name" value="AhpD-like"/>
    <property type="match status" value="1"/>
</dbReference>
<dbReference type="Pfam" id="PF02627">
    <property type="entry name" value="CMD"/>
    <property type="match status" value="1"/>
</dbReference>
<organism evidence="2 3">
    <name type="scientific">Falsiroseomonas bella</name>
    <dbReference type="NCBI Taxonomy" id="2184016"/>
    <lineage>
        <taxon>Bacteria</taxon>
        <taxon>Pseudomonadati</taxon>
        <taxon>Pseudomonadota</taxon>
        <taxon>Alphaproteobacteria</taxon>
        <taxon>Acetobacterales</taxon>
        <taxon>Roseomonadaceae</taxon>
        <taxon>Falsiroseomonas</taxon>
    </lineage>
</organism>
<dbReference type="PANTHER" id="PTHR34846">
    <property type="entry name" value="4-CARBOXYMUCONOLACTONE DECARBOXYLASE FAMILY PROTEIN (AFU_ORTHOLOGUE AFUA_6G11590)"/>
    <property type="match status" value="1"/>
</dbReference>
<dbReference type="PANTHER" id="PTHR34846:SF11">
    <property type="entry name" value="4-CARBOXYMUCONOLACTONE DECARBOXYLASE FAMILY PROTEIN (AFU_ORTHOLOGUE AFUA_6G11590)"/>
    <property type="match status" value="1"/>
</dbReference>
<gene>
    <name evidence="2" type="ORF">DFH01_15395</name>
</gene>
<dbReference type="Proteomes" id="UP000245765">
    <property type="component" value="Unassembled WGS sequence"/>
</dbReference>
<dbReference type="AlphaFoldDB" id="A0A317FBR0"/>
<dbReference type="InterPro" id="IPR003779">
    <property type="entry name" value="CMD-like"/>
</dbReference>
<keyword evidence="3" id="KW-1185">Reference proteome</keyword>
<dbReference type="GO" id="GO:0051920">
    <property type="term" value="F:peroxiredoxin activity"/>
    <property type="evidence" value="ECO:0007669"/>
    <property type="project" value="InterPro"/>
</dbReference>
<dbReference type="RefSeq" id="WP_109871323.1">
    <property type="nucleotide sequence ID" value="NZ_QGNA01000003.1"/>
</dbReference>
<accession>A0A317FBR0</accession>
<evidence type="ECO:0000313" key="3">
    <source>
        <dbReference type="Proteomes" id="UP000245765"/>
    </source>
</evidence>
<sequence length="190" mass="20536">MSARFPAVPPEAMDEAQCALVAEIAGGPRGGVRGPFLALLHNPKLAHRVQALGEHLRFGTGLPQRLVEIVVLATARHWTCHYEWVAHSRIARNEGVPEHIIEAIRLGRRPDPMQEDERLVYDVALAAHDSGDLPDALFAAAEARFGRAAILDLLALCGYYAMLAMVLNTARPPLPDGTAPPLQPLPRGAA</sequence>
<comment type="caution">
    <text evidence="2">The sequence shown here is derived from an EMBL/GenBank/DDBJ whole genome shotgun (WGS) entry which is preliminary data.</text>
</comment>
<dbReference type="SUPFAM" id="SSF69118">
    <property type="entry name" value="AhpD-like"/>
    <property type="match status" value="1"/>
</dbReference>
<evidence type="ECO:0000259" key="1">
    <source>
        <dbReference type="Pfam" id="PF02627"/>
    </source>
</evidence>
<feature type="domain" description="Carboxymuconolactone decarboxylase-like" evidence="1">
    <location>
        <begin position="43"/>
        <end position="108"/>
    </location>
</feature>
<dbReference type="EMBL" id="QGNA01000003">
    <property type="protein sequence ID" value="PWS36530.1"/>
    <property type="molecule type" value="Genomic_DNA"/>
</dbReference>
<reference evidence="3" key="1">
    <citation type="submission" date="2018-05" db="EMBL/GenBank/DDBJ databases">
        <authorList>
            <person name="Du Z."/>
            <person name="Wang X."/>
        </authorList>
    </citation>
    <scope>NUCLEOTIDE SEQUENCE [LARGE SCALE GENOMIC DNA]</scope>
    <source>
        <strain evidence="3">CQN31</strain>
    </source>
</reference>
<protein>
    <submittedName>
        <fullName evidence="2">4-carboxy muconolactone decarboxylase</fullName>
    </submittedName>
</protein>